<reference evidence="1" key="1">
    <citation type="submission" date="2022-07" db="EMBL/GenBank/DDBJ databases">
        <title>Evaluation of T. orientalis genome assembly methods using nanopore sequencing and analysis of variation between genomes.</title>
        <authorList>
            <person name="Yam J."/>
            <person name="Micallef M.L."/>
            <person name="Liu M."/>
            <person name="Djordjevic S.P."/>
            <person name="Bogema D.R."/>
            <person name="Jenkins C."/>
        </authorList>
    </citation>
    <scope>NUCLEOTIDE SEQUENCE</scope>
    <source>
        <strain evidence="1">Goon Nure</strain>
    </source>
</reference>
<protein>
    <submittedName>
        <fullName evidence="1">Uncharacterized protein</fullName>
    </submittedName>
</protein>
<evidence type="ECO:0000313" key="1">
    <source>
        <dbReference type="EMBL" id="UKK00877.2"/>
    </source>
</evidence>
<proteinExistence type="predicted"/>
<gene>
    <name evidence="1" type="ORF">MACK_000951</name>
</gene>
<accession>A0A976MAB8</accession>
<dbReference type="EMBL" id="CP056069">
    <property type="protein sequence ID" value="UKK00877.2"/>
    <property type="molecule type" value="Genomic_DNA"/>
</dbReference>
<dbReference type="AlphaFoldDB" id="A0A976MAB8"/>
<organism evidence="1 2">
    <name type="scientific">Theileria orientalis</name>
    <dbReference type="NCBI Taxonomy" id="68886"/>
    <lineage>
        <taxon>Eukaryota</taxon>
        <taxon>Sar</taxon>
        <taxon>Alveolata</taxon>
        <taxon>Apicomplexa</taxon>
        <taxon>Aconoidasida</taxon>
        <taxon>Piroplasmida</taxon>
        <taxon>Theileriidae</taxon>
        <taxon>Theileria</taxon>
    </lineage>
</organism>
<name>A0A976MAB8_THEOR</name>
<evidence type="ECO:0000313" key="2">
    <source>
        <dbReference type="Proteomes" id="UP000244811"/>
    </source>
</evidence>
<sequence length="561" mass="65420">MNNKIICFDHLKIKYFRLCLADYFIKFTTVNFTTSSSTPCNESLNQFISHFQSFKPLMDRSNLGILRDLNEYKDKKRVLKESMVHLSDKLEHFDINTLLRILIYCLEMADKCSNKEFNLVLVRVLVSKLQSNKLGAVDNTTSPLSHDDYDKLLEGEVHLIYLTQSFLKLSLHDKLVDYFDYLYMSLNRCITRYSLDVLVQLCNALGDLYLLTRLDGLKLLLQKSLYTVFDHIDKYKVDVPIYSWIQLIKAVNKCDENYMYKRLIPYVIRSLESNATLIDSSRDLNSQSTDEHHDKGQMSSLEERAYKFIKLNVHLLNTLLFTGIIDNLHIIELILQSISNYLIQNLSPDAKIGNIFGRSHYNNENHFINELLYKRYENKLFRSPPSPCYDTPGSVTNATDTSTCSSHTYTNEFDRREDSLLYSSLFKLLYDNNKVTFVRGLKMAEMYLRTVYPTVFDKVSKNRLLHIARLVKFQDEAEYVKVSNLLTDNFDLIKKHLRGQPLIVLVDIYYLISTDTKDKKYVEIVENGGKDSKLSKSSEFKLNYLESLGWECVKVTKQLSK</sequence>
<dbReference type="Proteomes" id="UP000244811">
    <property type="component" value="Chromosome 1"/>
</dbReference>